<evidence type="ECO:0000313" key="2">
    <source>
        <dbReference type="Proteomes" id="UP001515641"/>
    </source>
</evidence>
<reference evidence="1 2" key="1">
    <citation type="submission" date="2020-03" db="EMBL/GenBank/DDBJ databases">
        <title>Draft genome sequence of environmentally isolated cultures.</title>
        <authorList>
            <person name="Wilson H.S."/>
            <person name="De Leon M.E."/>
        </authorList>
    </citation>
    <scope>NUCLEOTIDE SEQUENCE [LARGE SCALE GENOMIC DNA]</scope>
    <source>
        <strain evidence="1 2">HSC-31F16</strain>
    </source>
</reference>
<comment type="caution">
    <text evidence="1">The sequence shown here is derived from an EMBL/GenBank/DDBJ whole genome shotgun (WGS) entry which is preliminary data.</text>
</comment>
<name>A0ABX0LE31_9NEIS</name>
<dbReference type="RefSeq" id="WP_166453532.1">
    <property type="nucleotide sequence ID" value="NZ_JAAOMA010000042.1"/>
</dbReference>
<dbReference type="Proteomes" id="UP001515641">
    <property type="component" value="Unassembled WGS sequence"/>
</dbReference>
<evidence type="ECO:0000313" key="1">
    <source>
        <dbReference type="EMBL" id="NHR07782.1"/>
    </source>
</evidence>
<protein>
    <recommendedName>
        <fullName evidence="3">DUF4123 domain-containing protein</fullName>
    </recommendedName>
</protein>
<accession>A0ABX0LE31</accession>
<keyword evidence="2" id="KW-1185">Reference proteome</keyword>
<sequence>MFLQNPHAADLSMQIEAWIAHSPAAQYGWVVDGCQLESGDWRWLRRHAPPFEPAYAEGPMEALGDAGILLWPGDARRQLWWPQWLARASGRPLLSLAEYRPTPPDSEFWHWLSQLDTEDGACLVLRIADTHALANALPLLQVEQAAALAGRLARWGWIERDGSWTGVALPDAAPGPLPPRLTFSAEQFRQLMRRAQPDMLLPVLAHFDVALPGLAPNRLHQQLQRLAATMDGYGIADTPSQALFVATAFERGDDFHQAPEWQPYWRQTRAGQTWIRMQATDER</sequence>
<organism evidence="1 2">
    <name type="scientific">Chromobacterium fluminis</name>
    <dbReference type="NCBI Taxonomy" id="3044269"/>
    <lineage>
        <taxon>Bacteria</taxon>
        <taxon>Pseudomonadati</taxon>
        <taxon>Pseudomonadota</taxon>
        <taxon>Betaproteobacteria</taxon>
        <taxon>Neisseriales</taxon>
        <taxon>Chromobacteriaceae</taxon>
        <taxon>Chromobacterium</taxon>
    </lineage>
</organism>
<proteinExistence type="predicted"/>
<dbReference type="EMBL" id="JAAOMA010000042">
    <property type="protein sequence ID" value="NHR07782.1"/>
    <property type="molecule type" value="Genomic_DNA"/>
</dbReference>
<gene>
    <name evidence="1" type="ORF">HA052_21565</name>
</gene>
<evidence type="ECO:0008006" key="3">
    <source>
        <dbReference type="Google" id="ProtNLM"/>
    </source>
</evidence>